<dbReference type="Proteomes" id="UP001596512">
    <property type="component" value="Unassembled WGS sequence"/>
</dbReference>
<dbReference type="PANTHER" id="PTHR47691">
    <property type="entry name" value="REGULATOR-RELATED"/>
    <property type="match status" value="1"/>
</dbReference>
<dbReference type="GO" id="GO:0005524">
    <property type="term" value="F:ATP binding"/>
    <property type="evidence" value="ECO:0007669"/>
    <property type="project" value="UniProtKB-KW"/>
</dbReference>
<keyword evidence="4" id="KW-1185">Reference proteome</keyword>
<reference evidence="4" key="1">
    <citation type="journal article" date="2019" name="Int. J. Syst. Evol. Microbiol.">
        <title>The Global Catalogue of Microorganisms (GCM) 10K type strain sequencing project: providing services to taxonomists for standard genome sequencing and annotation.</title>
        <authorList>
            <consortium name="The Broad Institute Genomics Platform"/>
            <consortium name="The Broad Institute Genome Sequencing Center for Infectious Disease"/>
            <person name="Wu L."/>
            <person name="Ma J."/>
        </authorList>
    </citation>
    <scope>NUCLEOTIDE SEQUENCE [LARGE SCALE GENOMIC DNA]</scope>
    <source>
        <strain evidence="4">JCM 17695</strain>
    </source>
</reference>
<organism evidence="3 4">
    <name type="scientific">Actinokineospora soli</name>
    <dbReference type="NCBI Taxonomy" id="1048753"/>
    <lineage>
        <taxon>Bacteria</taxon>
        <taxon>Bacillati</taxon>
        <taxon>Actinomycetota</taxon>
        <taxon>Actinomycetes</taxon>
        <taxon>Pseudonocardiales</taxon>
        <taxon>Pseudonocardiaceae</taxon>
        <taxon>Actinokineospora</taxon>
    </lineage>
</organism>
<evidence type="ECO:0000313" key="4">
    <source>
        <dbReference type="Proteomes" id="UP001596512"/>
    </source>
</evidence>
<gene>
    <name evidence="3" type="ORF">ACFQV2_13305</name>
</gene>
<proteinExistence type="predicted"/>
<evidence type="ECO:0000259" key="2">
    <source>
        <dbReference type="Pfam" id="PF25872"/>
    </source>
</evidence>
<dbReference type="PANTHER" id="PTHR47691:SF3">
    <property type="entry name" value="HTH-TYPE TRANSCRIPTIONAL REGULATOR RV0890C-RELATED"/>
    <property type="match status" value="1"/>
</dbReference>
<protein>
    <submittedName>
        <fullName evidence="3">ATP-binding protein</fullName>
    </submittedName>
</protein>
<feature type="domain" description="Winged helix-turn-helix" evidence="2">
    <location>
        <begin position="121"/>
        <end position="197"/>
    </location>
</feature>
<comment type="caution">
    <text evidence="3">The sequence shown here is derived from an EMBL/GenBank/DDBJ whole genome shotgun (WGS) entry which is preliminary data.</text>
</comment>
<evidence type="ECO:0000313" key="3">
    <source>
        <dbReference type="EMBL" id="MFC7614354.1"/>
    </source>
</evidence>
<sequence>MTVLATSRARLVVPFERVQPIPPLSLTGDAGSDAVALFLDRAAAVGWPVPEDQRDLVAEICRGLDGVALAIELAAARLPALGLDGLAGTLSDQLRLLTGGARAEDRHRSVRATLEWSHALLDPADQTLLRRIAVFVAPFPADAAARVAGFAPLDPASVVDGLARLTEQSLLTVVPSPGGTRYRTLETIRQFGAEHLAAAGERDAVHARHLDWCSTTAAELAADTTSPTGRWRARFDAAADDMRAALGRVADQPGRQAYDLAVSLAASAFRRTLTGEAQQRYEQATALAPDPAAARAALRRAAATAGCRMRGEDMYRLHRAAAAAARDAGDSAAAAHDLATAAATTYRFAGAFAHPPQAEAAALLAEARDLAGDDPAAAAAVALAECGVLGAGSALPDALARAERAVRLAGRTADPLAESAALDALTATLCWAGDTVGTAATTRRRVDLLASSPRPRRARWNRSTPSPRPRRPASGWATWQGPVGGPSS</sequence>
<accession>A0ABW2TMH1</accession>
<keyword evidence="3" id="KW-0547">Nucleotide-binding</keyword>
<dbReference type="InterPro" id="IPR058852">
    <property type="entry name" value="HTH_77"/>
</dbReference>
<dbReference type="Pfam" id="PF25872">
    <property type="entry name" value="HTH_77"/>
    <property type="match status" value="1"/>
</dbReference>
<keyword evidence="3" id="KW-0067">ATP-binding</keyword>
<feature type="region of interest" description="Disordered" evidence="1">
    <location>
        <begin position="446"/>
        <end position="488"/>
    </location>
</feature>
<evidence type="ECO:0000256" key="1">
    <source>
        <dbReference type="SAM" id="MobiDB-lite"/>
    </source>
</evidence>
<name>A0ABW2TMH1_9PSEU</name>
<dbReference type="EMBL" id="JBHTEY010000004">
    <property type="protein sequence ID" value="MFC7614354.1"/>
    <property type="molecule type" value="Genomic_DNA"/>
</dbReference>